<dbReference type="EMBL" id="KI965488">
    <property type="protein sequence ID" value="EUD64845.1"/>
    <property type="molecule type" value="Genomic_DNA"/>
</dbReference>
<evidence type="ECO:0000313" key="3">
    <source>
        <dbReference type="EMBL" id="EUD64845.1"/>
    </source>
</evidence>
<sequence>MELRVIALLLFLFCIHPIESYALKKKSAFLFGCKWVAGKRVTPLQLKINDVINFRADKEELKREIVTHARRISLDLSDEQINNIGDNLYEFFSYLKLKDITIVDEKNGQKMSRRRGIRRERSKRSGETLPLSLGDNKYEEFHSKNMKKEGYYYVEDSSSYSD</sequence>
<name>W6ZZW5_9APIC</name>
<evidence type="ECO:0000256" key="1">
    <source>
        <dbReference type="SAM" id="MobiDB-lite"/>
    </source>
</evidence>
<dbReference type="GeneID" id="20040066"/>
<feature type="region of interest" description="Disordered" evidence="1">
    <location>
        <begin position="111"/>
        <end position="131"/>
    </location>
</feature>
<protein>
    <submittedName>
        <fullName evidence="3">Uncharacterized protein</fullName>
    </submittedName>
</protein>
<keyword evidence="2" id="KW-0732">Signal</keyword>
<dbReference type="VEuPathDB" id="PlasmoDB:C922_04792"/>
<dbReference type="Proteomes" id="UP000030640">
    <property type="component" value="Unassembled WGS sequence"/>
</dbReference>
<feature type="signal peptide" evidence="2">
    <location>
        <begin position="1"/>
        <end position="20"/>
    </location>
</feature>
<accession>W6ZZW5</accession>
<keyword evidence="4" id="KW-1185">Reference proteome</keyword>
<organism evidence="3 4">
    <name type="scientific">Plasmodium inui San Antonio 1</name>
    <dbReference type="NCBI Taxonomy" id="1237626"/>
    <lineage>
        <taxon>Eukaryota</taxon>
        <taxon>Sar</taxon>
        <taxon>Alveolata</taxon>
        <taxon>Apicomplexa</taxon>
        <taxon>Aconoidasida</taxon>
        <taxon>Haemosporida</taxon>
        <taxon>Plasmodiidae</taxon>
        <taxon>Plasmodium</taxon>
        <taxon>Plasmodium (Plasmodium)</taxon>
    </lineage>
</organism>
<reference evidence="3 4" key="1">
    <citation type="submission" date="2013-02" db="EMBL/GenBank/DDBJ databases">
        <title>The Genome Sequence of Plasmodium inui San Antonio 1.</title>
        <authorList>
            <consortium name="The Broad Institute Genome Sequencing Platform"/>
            <consortium name="The Broad Institute Genome Sequencing Center for Infectious Disease"/>
            <person name="Neafsey D."/>
            <person name="Cheeseman I."/>
            <person name="Volkman S."/>
            <person name="Adams J."/>
            <person name="Walker B."/>
            <person name="Young S.K."/>
            <person name="Zeng Q."/>
            <person name="Gargeya S."/>
            <person name="Fitzgerald M."/>
            <person name="Haas B."/>
            <person name="Abouelleil A."/>
            <person name="Alvarado L."/>
            <person name="Arachchi H.M."/>
            <person name="Berlin A.M."/>
            <person name="Chapman S.B."/>
            <person name="Dewar J."/>
            <person name="Goldberg J."/>
            <person name="Griggs A."/>
            <person name="Gujja S."/>
            <person name="Hansen M."/>
            <person name="Howarth C."/>
            <person name="Imamovic A."/>
            <person name="Larimer J."/>
            <person name="McCowan C."/>
            <person name="Murphy C."/>
            <person name="Neiman D."/>
            <person name="Pearson M."/>
            <person name="Priest M."/>
            <person name="Roberts A."/>
            <person name="Saif S."/>
            <person name="Shea T."/>
            <person name="Sisk P."/>
            <person name="Sykes S."/>
            <person name="Wortman J."/>
            <person name="Nusbaum C."/>
            <person name="Birren B."/>
        </authorList>
    </citation>
    <scope>NUCLEOTIDE SEQUENCE [LARGE SCALE GENOMIC DNA]</scope>
    <source>
        <strain evidence="3 4">San Antonio 1</strain>
    </source>
</reference>
<feature type="compositionally biased region" description="Basic residues" evidence="1">
    <location>
        <begin position="111"/>
        <end position="122"/>
    </location>
</feature>
<evidence type="ECO:0000256" key="2">
    <source>
        <dbReference type="SAM" id="SignalP"/>
    </source>
</evidence>
<gene>
    <name evidence="3" type="ORF">C922_04792</name>
</gene>
<proteinExistence type="predicted"/>
<dbReference type="OrthoDB" id="370877at2759"/>
<dbReference type="RefSeq" id="XP_008818593.1">
    <property type="nucleotide sequence ID" value="XM_008820371.1"/>
</dbReference>
<dbReference type="AlphaFoldDB" id="W6ZZW5"/>
<feature type="chain" id="PRO_5004887377" evidence="2">
    <location>
        <begin position="21"/>
        <end position="162"/>
    </location>
</feature>
<evidence type="ECO:0000313" key="4">
    <source>
        <dbReference type="Proteomes" id="UP000030640"/>
    </source>
</evidence>